<dbReference type="Pfam" id="PF00013">
    <property type="entry name" value="KH_1"/>
    <property type="match status" value="1"/>
</dbReference>
<dbReference type="CDD" id="cd00077">
    <property type="entry name" value="HDc"/>
    <property type="match status" value="1"/>
</dbReference>
<comment type="similarity">
    <text evidence="5">Belongs to the RNase Y family.</text>
</comment>
<dbReference type="AlphaFoldDB" id="A0A2U1E2X0"/>
<dbReference type="NCBIfam" id="TIGR00277">
    <property type="entry name" value="HDIG"/>
    <property type="match status" value="1"/>
</dbReference>
<dbReference type="Pfam" id="PF01966">
    <property type="entry name" value="HD"/>
    <property type="match status" value="1"/>
</dbReference>
<dbReference type="InterPro" id="IPR017705">
    <property type="entry name" value="Ribonuclease_Y"/>
</dbReference>
<reference evidence="9 10" key="1">
    <citation type="submission" date="2018-04" db="EMBL/GenBank/DDBJ databases">
        <title>Genomic Encyclopedia of Type Strains, Phase IV (KMG-IV): sequencing the most valuable type-strain genomes for metagenomic binning, comparative biology and taxonomic classification.</title>
        <authorList>
            <person name="Goeker M."/>
        </authorList>
    </citation>
    <scope>NUCLEOTIDE SEQUENCE [LARGE SCALE GENOMIC DNA]</scope>
    <source>
        <strain evidence="9 10">DSM 20705</strain>
    </source>
</reference>
<evidence type="ECO:0000256" key="3">
    <source>
        <dbReference type="ARBA" id="ARBA00022801"/>
    </source>
</evidence>
<evidence type="ECO:0000256" key="7">
    <source>
        <dbReference type="SAM" id="Coils"/>
    </source>
</evidence>
<name>A0A2U1E2X0_9FIRM</name>
<dbReference type="PANTHER" id="PTHR12826:SF15">
    <property type="entry name" value="RIBONUCLEASE Y"/>
    <property type="match status" value="1"/>
</dbReference>
<dbReference type="GO" id="GO:0004521">
    <property type="term" value="F:RNA endonuclease activity"/>
    <property type="evidence" value="ECO:0007669"/>
    <property type="project" value="UniProtKB-UniRule"/>
</dbReference>
<dbReference type="EC" id="3.1.-.-" evidence="5 6"/>
<keyword evidence="5" id="KW-0472">Membrane</keyword>
<keyword evidence="10" id="KW-1185">Reference proteome</keyword>
<evidence type="ECO:0000256" key="6">
    <source>
        <dbReference type="NCBIfam" id="TIGR03319"/>
    </source>
</evidence>
<dbReference type="SMART" id="SM00471">
    <property type="entry name" value="HDc"/>
    <property type="match status" value="1"/>
</dbReference>
<keyword evidence="4 5" id="KW-0694">RNA-binding</keyword>
<dbReference type="InterPro" id="IPR022711">
    <property type="entry name" value="RNase_Y_N"/>
</dbReference>
<dbReference type="GO" id="GO:0016787">
    <property type="term" value="F:hydrolase activity"/>
    <property type="evidence" value="ECO:0007669"/>
    <property type="project" value="UniProtKB-KW"/>
</dbReference>
<keyword evidence="2 5" id="KW-0255">Endonuclease</keyword>
<evidence type="ECO:0000256" key="4">
    <source>
        <dbReference type="ARBA" id="ARBA00022884"/>
    </source>
</evidence>
<comment type="function">
    <text evidence="5">Endoribonuclease that initiates mRNA decay.</text>
</comment>
<comment type="caution">
    <text evidence="9">The sequence shown here is derived from an EMBL/GenBank/DDBJ whole genome shotgun (WGS) entry which is preliminary data.</text>
</comment>
<dbReference type="SMART" id="SM00322">
    <property type="entry name" value="KH"/>
    <property type="match status" value="1"/>
</dbReference>
<dbReference type="RefSeq" id="WP_034546996.1">
    <property type="nucleotide sequence ID" value="NZ_CAUPJO010000009.1"/>
</dbReference>
<dbReference type="HAMAP" id="MF_00335">
    <property type="entry name" value="RNase_Y"/>
    <property type="match status" value="1"/>
</dbReference>
<keyword evidence="3 5" id="KW-0378">Hydrolase</keyword>
<evidence type="ECO:0000259" key="8">
    <source>
        <dbReference type="PROSITE" id="PS51831"/>
    </source>
</evidence>
<proteinExistence type="inferred from homology"/>
<evidence type="ECO:0000313" key="9">
    <source>
        <dbReference type="EMBL" id="PVY94182.1"/>
    </source>
</evidence>
<evidence type="ECO:0000256" key="2">
    <source>
        <dbReference type="ARBA" id="ARBA00022759"/>
    </source>
</evidence>
<feature type="domain" description="HD" evidence="8">
    <location>
        <begin position="329"/>
        <end position="422"/>
    </location>
</feature>
<keyword evidence="1 5" id="KW-0540">Nuclease</keyword>
<feature type="transmembrane region" description="Helical" evidence="5">
    <location>
        <begin position="6"/>
        <end position="24"/>
    </location>
</feature>
<dbReference type="InterPro" id="IPR004088">
    <property type="entry name" value="KH_dom_type_1"/>
</dbReference>
<dbReference type="InterPro" id="IPR003607">
    <property type="entry name" value="HD/PDEase_dom"/>
</dbReference>
<dbReference type="EMBL" id="QEKV01000006">
    <property type="protein sequence ID" value="PVY94182.1"/>
    <property type="molecule type" value="Genomic_DNA"/>
</dbReference>
<evidence type="ECO:0000256" key="5">
    <source>
        <dbReference type="HAMAP-Rule" id="MF_00335"/>
    </source>
</evidence>
<dbReference type="InterPro" id="IPR006675">
    <property type="entry name" value="HDIG_dom"/>
</dbReference>
<sequence length="513" mass="58270">MPIVYYFLIFIFSLGCGIFVGYLLRKKVSEKAIGSAEEEARRILEDARKDGEAEKKELILNAKEEIQKSKDELELESKDRRREFQSTEKRLISREETLDRKIDNLQKKEDKLNQKIKDIEDKNLRADELVKSQEQKLEEISGLTREEAKNILIADLDHEMTQETAIRIRQMEDKIKDSSDETAREIISSVIQRVASDYVNETTVTVVDLPNDDMKGRIIGREGRNIKVLESLTGVDLIIDDTPEAVVLSSFDPIRREVARLSLTRLIQDGRIQPARIEETVEKAKEDVNKIITEAGNNAVIETGLHGINPELQKYLGRLKYRTSYGQNVLDHSIEVSHLAGMMAEEIGANVRVAKMGGLLHDIGKGIDREFEGTHVELGVNLAKRYKISKEVIHCIEAHHNDVEPQSVEAFLVQAADAISAARPGARRETLESYIKRLEKLEEIANSFDGIEKTYAVQAGREVRILVKPDKVSDDEMTVMAHDIAKRIEEEMQYPGQIKVNVIKEVRKSHLAK</sequence>
<keyword evidence="5" id="KW-1133">Transmembrane helix</keyword>
<accession>A0A2U1E2X0</accession>
<dbReference type="CDD" id="cd22431">
    <property type="entry name" value="KH-I_RNaseY"/>
    <property type="match status" value="1"/>
</dbReference>
<dbReference type="Gene3D" id="1.10.3210.10">
    <property type="entry name" value="Hypothetical protein af1432"/>
    <property type="match status" value="1"/>
</dbReference>
<dbReference type="SUPFAM" id="SSF109604">
    <property type="entry name" value="HD-domain/PDEase-like"/>
    <property type="match status" value="1"/>
</dbReference>
<protein>
    <recommendedName>
        <fullName evidence="5 6">Ribonuclease Y</fullName>
        <shortName evidence="5">RNase Y</shortName>
        <ecNumber evidence="5 6">3.1.-.-</ecNumber>
    </recommendedName>
</protein>
<dbReference type="PROSITE" id="PS50084">
    <property type="entry name" value="KH_TYPE_1"/>
    <property type="match status" value="1"/>
</dbReference>
<gene>
    <name evidence="5" type="primary">rny</name>
    <name evidence="9" type="ORF">C7381_10655</name>
</gene>
<dbReference type="Proteomes" id="UP000245793">
    <property type="component" value="Unassembled WGS sequence"/>
</dbReference>
<dbReference type="PANTHER" id="PTHR12826">
    <property type="entry name" value="RIBONUCLEASE Y"/>
    <property type="match status" value="1"/>
</dbReference>
<dbReference type="PROSITE" id="PS51831">
    <property type="entry name" value="HD"/>
    <property type="match status" value="1"/>
</dbReference>
<dbReference type="GO" id="GO:0006402">
    <property type="term" value="P:mRNA catabolic process"/>
    <property type="evidence" value="ECO:0007669"/>
    <property type="project" value="UniProtKB-UniRule"/>
</dbReference>
<dbReference type="InterPro" id="IPR036612">
    <property type="entry name" value="KH_dom_type_1_sf"/>
</dbReference>
<keyword evidence="5" id="KW-0812">Transmembrane</keyword>
<dbReference type="SUPFAM" id="SSF54791">
    <property type="entry name" value="Eukaryotic type KH-domain (KH-domain type I)"/>
    <property type="match status" value="1"/>
</dbReference>
<evidence type="ECO:0000313" key="10">
    <source>
        <dbReference type="Proteomes" id="UP000245793"/>
    </source>
</evidence>
<dbReference type="InterPro" id="IPR004087">
    <property type="entry name" value="KH_dom"/>
</dbReference>
<dbReference type="InterPro" id="IPR006674">
    <property type="entry name" value="HD_domain"/>
</dbReference>
<dbReference type="FunFam" id="1.10.3210.10:FF:000022">
    <property type="entry name" value="Ribonuclease Y"/>
    <property type="match status" value="1"/>
</dbReference>
<dbReference type="GO" id="GO:0003723">
    <property type="term" value="F:RNA binding"/>
    <property type="evidence" value="ECO:0007669"/>
    <property type="project" value="UniProtKB-UniRule"/>
</dbReference>
<evidence type="ECO:0000256" key="1">
    <source>
        <dbReference type="ARBA" id="ARBA00022722"/>
    </source>
</evidence>
<comment type="subcellular location">
    <subcellularLocation>
        <location evidence="5">Cell membrane</location>
        <topology evidence="5">Single-pass membrane protein</topology>
    </subcellularLocation>
</comment>
<feature type="coiled-coil region" evidence="7">
    <location>
        <begin position="37"/>
        <end position="136"/>
    </location>
</feature>
<dbReference type="Pfam" id="PF12072">
    <property type="entry name" value="RNase_Y_N"/>
    <property type="match status" value="1"/>
</dbReference>
<dbReference type="NCBIfam" id="TIGR03319">
    <property type="entry name" value="RNase_Y"/>
    <property type="match status" value="1"/>
</dbReference>
<dbReference type="GO" id="GO:0005886">
    <property type="term" value="C:plasma membrane"/>
    <property type="evidence" value="ECO:0007669"/>
    <property type="project" value="UniProtKB-SubCell"/>
</dbReference>
<keyword evidence="5" id="KW-1003">Cell membrane</keyword>
<keyword evidence="7" id="KW-0175">Coiled coil</keyword>
<organism evidence="9 10">
    <name type="scientific">Ezakiella coagulans</name>
    <dbReference type="NCBI Taxonomy" id="46507"/>
    <lineage>
        <taxon>Bacteria</taxon>
        <taxon>Bacillati</taxon>
        <taxon>Bacillota</taxon>
        <taxon>Tissierellia</taxon>
        <taxon>Ezakiella</taxon>
    </lineage>
</organism>